<dbReference type="SUPFAM" id="SSF48452">
    <property type="entry name" value="TPR-like"/>
    <property type="match status" value="2"/>
</dbReference>
<dbReference type="Pfam" id="PF12895">
    <property type="entry name" value="ANAPC3"/>
    <property type="match status" value="1"/>
</dbReference>
<comment type="caution">
    <text evidence="6">The sequence shown here is derived from an EMBL/GenBank/DDBJ whole genome shotgun (WGS) entry which is preliminary data.</text>
</comment>
<evidence type="ECO:0000256" key="5">
    <source>
        <dbReference type="SAM" id="MobiDB-lite"/>
    </source>
</evidence>
<dbReference type="SMART" id="SM00028">
    <property type="entry name" value="TPR"/>
    <property type="match status" value="8"/>
</dbReference>
<feature type="repeat" description="TPR" evidence="4">
    <location>
        <begin position="590"/>
        <end position="623"/>
    </location>
</feature>
<gene>
    <name evidence="6" type="ORF">PYX00_008273</name>
</gene>
<name>A0AAW2HMK3_9NEOP</name>
<keyword evidence="1 4" id="KW-0802">TPR repeat</keyword>
<evidence type="ECO:0000256" key="4">
    <source>
        <dbReference type="PROSITE-ProRule" id="PRU00339"/>
    </source>
</evidence>
<dbReference type="InterPro" id="IPR011990">
    <property type="entry name" value="TPR-like_helical_dom_sf"/>
</dbReference>
<dbReference type="GO" id="GO:0051301">
    <property type="term" value="P:cell division"/>
    <property type="evidence" value="ECO:0007669"/>
    <property type="project" value="TreeGrafter"/>
</dbReference>
<feature type="region of interest" description="Disordered" evidence="5">
    <location>
        <begin position="767"/>
        <end position="818"/>
    </location>
</feature>
<feature type="region of interest" description="Disordered" evidence="5">
    <location>
        <begin position="328"/>
        <end position="352"/>
    </location>
</feature>
<feature type="repeat" description="TPR" evidence="4">
    <location>
        <begin position="624"/>
        <end position="657"/>
    </location>
</feature>
<organism evidence="6">
    <name type="scientific">Menopon gallinae</name>
    <name type="common">poultry shaft louse</name>
    <dbReference type="NCBI Taxonomy" id="328185"/>
    <lineage>
        <taxon>Eukaryota</taxon>
        <taxon>Metazoa</taxon>
        <taxon>Ecdysozoa</taxon>
        <taxon>Arthropoda</taxon>
        <taxon>Hexapoda</taxon>
        <taxon>Insecta</taxon>
        <taxon>Pterygota</taxon>
        <taxon>Neoptera</taxon>
        <taxon>Paraneoptera</taxon>
        <taxon>Psocodea</taxon>
        <taxon>Troctomorpha</taxon>
        <taxon>Phthiraptera</taxon>
        <taxon>Amblycera</taxon>
        <taxon>Menoponidae</taxon>
        <taxon>Menopon</taxon>
    </lineage>
</organism>
<dbReference type="Pfam" id="PF14559">
    <property type="entry name" value="TPR_19"/>
    <property type="match status" value="1"/>
</dbReference>
<feature type="repeat" description="TPR" evidence="4">
    <location>
        <begin position="726"/>
        <end position="759"/>
    </location>
</feature>
<evidence type="ECO:0000256" key="2">
    <source>
        <dbReference type="ARBA" id="ARBA00038210"/>
    </source>
</evidence>
<evidence type="ECO:0000256" key="3">
    <source>
        <dbReference type="ARBA" id="ARBA00039307"/>
    </source>
</evidence>
<feature type="region of interest" description="Disordered" evidence="5">
    <location>
        <begin position="366"/>
        <end position="395"/>
    </location>
</feature>
<feature type="compositionally biased region" description="Low complexity" evidence="5">
    <location>
        <begin position="794"/>
        <end position="812"/>
    </location>
</feature>
<proteinExistence type="inferred from homology"/>
<feature type="repeat" description="TPR" evidence="4">
    <location>
        <begin position="488"/>
        <end position="521"/>
    </location>
</feature>
<sequence length="818" mass="91652">MIVFEPVQAAIWHCLNHYSYNDAIFLAERLYAEVDTDEALFLLATCYYRSGQISMAYSALKKKDCHSPQSRCLLAKCCVDLQKYAEAESILTGESVLKSKDIDKDIISEFGDESCFVFKLLAIIASKTRRIEHTAEMYKKSLKLNPFLWDSFEQLCNMGYKPDPAETFTVSKMDNFNCCQGVNPVVNYVNNNFSEHNYTIHNPSSQNNNMDPIFKSTTTPVQLMNTANNVTCAVRLFVTPEESVPMTPGSLGIATLSSLSSIKVKKNSRFRSMLSPLQIPSFGLLPFNVDVSTPGDGPAVLTPEVYDPKSKSCLSSKETPLQQVKPVFSQSGNTSNTANIVNSNQSNTVTPPLQNVRRSTRLFSSSCSVKENNKSPKHGKFVSPKSPSRKTKRGVSKTNINITTFNDINVNNEKNRKSDKSIPVEAMSNEKSAMSASVQALQIQKDAAEGLMSLLRDIGTAYLYLSKFECTKSIECFNNLSPAQRNTGWVMAMIAKAYFELPDYTNSVKYFRKMREMDPDRLLLTELYSTALWFLQREVELSALSQELVAQSRHCPQAWCATANCFSLHKEHETAIKFLHRAVQVDPSFSYAYTLLGHEYLATEELDKAMSCFRNAIRICNRDYSAFFGLGSVYSKQEKYDLAQAHYFMAENINPKNVVILCHIGVVQNAQQKTESALNWLGKALAINPKSALCKFHRAKIYFNSGRHAEALKELEQLRQIVPKESLVYYLIGKIHKKLGNTHLALMHFSWAMDLDPKGTHTQIKESIDPSLSRGPGEEDIIAGQDAALENDQEAASVEPEPAAAEQEPSLQESDESF</sequence>
<evidence type="ECO:0000256" key="1">
    <source>
        <dbReference type="ARBA" id="ARBA00022803"/>
    </source>
</evidence>
<dbReference type="GO" id="GO:0031145">
    <property type="term" value="P:anaphase-promoting complex-dependent catabolic process"/>
    <property type="evidence" value="ECO:0007669"/>
    <property type="project" value="TreeGrafter"/>
</dbReference>
<dbReference type="GO" id="GO:0016567">
    <property type="term" value="P:protein ubiquitination"/>
    <property type="evidence" value="ECO:0007669"/>
    <property type="project" value="TreeGrafter"/>
</dbReference>
<dbReference type="GO" id="GO:0005680">
    <property type="term" value="C:anaphase-promoting complex"/>
    <property type="evidence" value="ECO:0007669"/>
    <property type="project" value="TreeGrafter"/>
</dbReference>
<dbReference type="GO" id="GO:0005737">
    <property type="term" value="C:cytoplasm"/>
    <property type="evidence" value="ECO:0007669"/>
    <property type="project" value="TreeGrafter"/>
</dbReference>
<dbReference type="InterPro" id="IPR019734">
    <property type="entry name" value="TPR_rpt"/>
</dbReference>
<evidence type="ECO:0000313" key="6">
    <source>
        <dbReference type="EMBL" id="KAL0271032.1"/>
    </source>
</evidence>
<dbReference type="PANTHER" id="PTHR12558">
    <property type="entry name" value="CELL DIVISION CYCLE 16,23,27"/>
    <property type="match status" value="1"/>
</dbReference>
<dbReference type="AlphaFoldDB" id="A0AAW2HMK3"/>
<dbReference type="PROSITE" id="PS50005">
    <property type="entry name" value="TPR"/>
    <property type="match status" value="5"/>
</dbReference>
<feature type="repeat" description="TPR" evidence="4">
    <location>
        <begin position="556"/>
        <end position="589"/>
    </location>
</feature>
<comment type="similarity">
    <text evidence="2">Belongs to the APC3/CDC27 family.</text>
</comment>
<dbReference type="Gene3D" id="1.25.40.10">
    <property type="entry name" value="Tetratricopeptide repeat domain"/>
    <property type="match status" value="4"/>
</dbReference>
<protein>
    <recommendedName>
        <fullName evidence="3">Cell division cycle protein 27 homolog</fullName>
    </recommendedName>
</protein>
<dbReference type="GO" id="GO:0007091">
    <property type="term" value="P:metaphase/anaphase transition of mitotic cell cycle"/>
    <property type="evidence" value="ECO:0007669"/>
    <property type="project" value="TreeGrafter"/>
</dbReference>
<dbReference type="PANTHER" id="PTHR12558:SF13">
    <property type="entry name" value="CELL DIVISION CYCLE PROTEIN 27 HOMOLOG"/>
    <property type="match status" value="1"/>
</dbReference>
<dbReference type="EMBL" id="JARGDH010000004">
    <property type="protein sequence ID" value="KAL0271032.1"/>
    <property type="molecule type" value="Genomic_DNA"/>
</dbReference>
<accession>A0AAW2HMK3</accession>
<reference evidence="6" key="1">
    <citation type="journal article" date="2024" name="Gigascience">
        <title>Chromosome-level genome of the poultry shaft louse Menopon gallinae provides insight into the host-switching and adaptive evolution of parasitic lice.</title>
        <authorList>
            <person name="Xu Y."/>
            <person name="Ma L."/>
            <person name="Liu S."/>
            <person name="Liang Y."/>
            <person name="Liu Q."/>
            <person name="He Z."/>
            <person name="Tian L."/>
            <person name="Duan Y."/>
            <person name="Cai W."/>
            <person name="Li H."/>
            <person name="Song F."/>
        </authorList>
    </citation>
    <scope>NUCLEOTIDE SEQUENCE</scope>
    <source>
        <strain evidence="6">Cailab_2023a</strain>
    </source>
</reference>
<dbReference type="Pfam" id="PF13181">
    <property type="entry name" value="TPR_8"/>
    <property type="match status" value="1"/>
</dbReference>